<sequence length="115" mass="13847">MSLKHVPLRVPSGWRVRFNEFTEADSDSFVDEYHEQLWEFKEDLLQFEYDDKRILDLGWYPEFNPKGRYKLVLIDSANNGERDRENPIYVFESRNVKEIIEKVEFLLTEVSNGRL</sequence>
<gene>
    <name evidence="1" type="ORF">ACFFNY_06875</name>
</gene>
<protein>
    <recommendedName>
        <fullName evidence="3">SMI1/KNR4 family protein</fullName>
    </recommendedName>
</protein>
<comment type="caution">
    <text evidence="1">The sequence shown here is derived from an EMBL/GenBank/DDBJ whole genome shotgun (WGS) entry which is preliminary data.</text>
</comment>
<name>A0ABV5VSK9_9BACL</name>
<dbReference type="Proteomes" id="UP001589619">
    <property type="component" value="Unassembled WGS sequence"/>
</dbReference>
<evidence type="ECO:0000313" key="2">
    <source>
        <dbReference type="Proteomes" id="UP001589619"/>
    </source>
</evidence>
<reference evidence="1 2" key="1">
    <citation type="submission" date="2024-09" db="EMBL/GenBank/DDBJ databases">
        <authorList>
            <person name="Sun Q."/>
            <person name="Mori K."/>
        </authorList>
    </citation>
    <scope>NUCLEOTIDE SEQUENCE [LARGE SCALE GENOMIC DNA]</scope>
    <source>
        <strain evidence="1 2">JCM 12520</strain>
    </source>
</reference>
<dbReference type="EMBL" id="JBHMAG010000005">
    <property type="protein sequence ID" value="MFB9751284.1"/>
    <property type="molecule type" value="Genomic_DNA"/>
</dbReference>
<keyword evidence="2" id="KW-1185">Reference proteome</keyword>
<dbReference type="RefSeq" id="WP_344917266.1">
    <property type="nucleotide sequence ID" value="NZ_BAAAYO010000021.1"/>
</dbReference>
<proteinExistence type="predicted"/>
<evidence type="ECO:0000313" key="1">
    <source>
        <dbReference type="EMBL" id="MFB9751284.1"/>
    </source>
</evidence>
<accession>A0ABV5VSK9</accession>
<organism evidence="1 2">
    <name type="scientific">Paenibacillus hodogayensis</name>
    <dbReference type="NCBI Taxonomy" id="279208"/>
    <lineage>
        <taxon>Bacteria</taxon>
        <taxon>Bacillati</taxon>
        <taxon>Bacillota</taxon>
        <taxon>Bacilli</taxon>
        <taxon>Bacillales</taxon>
        <taxon>Paenibacillaceae</taxon>
        <taxon>Paenibacillus</taxon>
    </lineage>
</organism>
<evidence type="ECO:0008006" key="3">
    <source>
        <dbReference type="Google" id="ProtNLM"/>
    </source>
</evidence>